<reference evidence="2" key="1">
    <citation type="submission" date="2022-11" db="UniProtKB">
        <authorList>
            <consortium name="WormBaseParasite"/>
        </authorList>
    </citation>
    <scope>IDENTIFICATION</scope>
</reference>
<name>A0AC34FU66_9BILA</name>
<proteinExistence type="predicted"/>
<evidence type="ECO:0000313" key="2">
    <source>
        <dbReference type="WBParaSite" id="ES5_v2.g20962.t1"/>
    </source>
</evidence>
<dbReference type="WBParaSite" id="ES5_v2.g20962.t1">
    <property type="protein sequence ID" value="ES5_v2.g20962.t1"/>
    <property type="gene ID" value="ES5_v2.g20962"/>
</dbReference>
<sequence length="312" mass="35841">MPNGDEIKFHLSSINLITNDITDYKTNPNISSDISFSLCNQCCLSSITALNPQNPNEICIIPWTPESMTRFSTSTETYTDFIQTKFNIDPETKDCRYLESAGFLICKQNPLQQSFNSSNIGVLEFGKIVFFRENDLILGETTETKLEISKDSDLQTCLYAGFYSTPQNGLQCIAFEEAENHFEQFCSLFNVNIDKDKNQAKFTKVATFPSYLLPSDPRFSRFILDSRMLICSYQDYTFTYIFGSLSLSESSYITASNFYSPLFQEYQKYSKIEKPNFGDRSGIFQETKNLGPSQNEVRKLLGLPKSYRFWIR</sequence>
<organism evidence="1 2">
    <name type="scientific">Panagrolaimus sp. ES5</name>
    <dbReference type="NCBI Taxonomy" id="591445"/>
    <lineage>
        <taxon>Eukaryota</taxon>
        <taxon>Metazoa</taxon>
        <taxon>Ecdysozoa</taxon>
        <taxon>Nematoda</taxon>
        <taxon>Chromadorea</taxon>
        <taxon>Rhabditida</taxon>
        <taxon>Tylenchina</taxon>
        <taxon>Panagrolaimomorpha</taxon>
        <taxon>Panagrolaimoidea</taxon>
        <taxon>Panagrolaimidae</taxon>
        <taxon>Panagrolaimus</taxon>
    </lineage>
</organism>
<accession>A0AC34FU66</accession>
<dbReference type="Proteomes" id="UP000887579">
    <property type="component" value="Unplaced"/>
</dbReference>
<protein>
    <submittedName>
        <fullName evidence="2">Uncharacterized protein</fullName>
    </submittedName>
</protein>
<evidence type="ECO:0000313" key="1">
    <source>
        <dbReference type="Proteomes" id="UP000887579"/>
    </source>
</evidence>